<evidence type="ECO:0000256" key="3">
    <source>
        <dbReference type="ARBA" id="ARBA00010617"/>
    </source>
</evidence>
<organism evidence="12 13">
    <name type="scientific">Spinacia oleracea</name>
    <name type="common">Spinach</name>
    <dbReference type="NCBI Taxonomy" id="3562"/>
    <lineage>
        <taxon>Eukaryota</taxon>
        <taxon>Viridiplantae</taxon>
        <taxon>Streptophyta</taxon>
        <taxon>Embryophyta</taxon>
        <taxon>Tracheophyta</taxon>
        <taxon>Spermatophyta</taxon>
        <taxon>Magnoliopsida</taxon>
        <taxon>eudicotyledons</taxon>
        <taxon>Gunneridae</taxon>
        <taxon>Pentapetalae</taxon>
        <taxon>Caryophyllales</taxon>
        <taxon>Chenopodiaceae</taxon>
        <taxon>Chenopodioideae</taxon>
        <taxon>Anserineae</taxon>
        <taxon>Spinacia</taxon>
    </lineage>
</organism>
<keyword evidence="8" id="KW-0560">Oxidoreductase</keyword>
<evidence type="ECO:0000256" key="8">
    <source>
        <dbReference type="ARBA" id="ARBA00023002"/>
    </source>
</evidence>
<evidence type="ECO:0000256" key="6">
    <source>
        <dbReference type="ARBA" id="ARBA00022723"/>
    </source>
</evidence>
<dbReference type="InterPro" id="IPR036396">
    <property type="entry name" value="Cyt_P450_sf"/>
</dbReference>
<keyword evidence="10" id="KW-0503">Monooxygenase</keyword>
<reference evidence="13" key="2">
    <citation type="submission" date="2025-08" db="UniProtKB">
        <authorList>
            <consortium name="RefSeq"/>
        </authorList>
    </citation>
    <scope>IDENTIFICATION</scope>
    <source>
        <tissue evidence="13">Leaf</tissue>
    </source>
</reference>
<dbReference type="Gene3D" id="1.10.630.10">
    <property type="entry name" value="Cytochrome P450"/>
    <property type="match status" value="1"/>
</dbReference>
<evidence type="ECO:0000256" key="7">
    <source>
        <dbReference type="ARBA" id="ARBA00022989"/>
    </source>
</evidence>
<dbReference type="PANTHER" id="PTHR47955:SF22">
    <property type="entry name" value="CYTOCHROME P450 83B1-LIKE"/>
    <property type="match status" value="1"/>
</dbReference>
<name>A0ABM3QZL3_SPIOL</name>
<keyword evidence="12" id="KW-1185">Reference proteome</keyword>
<evidence type="ECO:0000256" key="9">
    <source>
        <dbReference type="ARBA" id="ARBA00023004"/>
    </source>
</evidence>
<proteinExistence type="inferred from homology"/>
<keyword evidence="11" id="KW-0472">Membrane</keyword>
<comment type="similarity">
    <text evidence="3">Belongs to the cytochrome P450 family.</text>
</comment>
<evidence type="ECO:0000256" key="2">
    <source>
        <dbReference type="ARBA" id="ARBA00004167"/>
    </source>
</evidence>
<gene>
    <name evidence="13" type="primary">LOC110791649</name>
</gene>
<dbReference type="RefSeq" id="XP_056688814.1">
    <property type="nucleotide sequence ID" value="XM_056832836.1"/>
</dbReference>
<evidence type="ECO:0000256" key="5">
    <source>
        <dbReference type="ARBA" id="ARBA00022692"/>
    </source>
</evidence>
<keyword evidence="9" id="KW-0408">Iron</keyword>
<keyword evidence="7" id="KW-1133">Transmembrane helix</keyword>
<sequence>MYGILPWANLSTRYGSDDEGSKCHRLLSEAQAMFTTFFFSDYFPSVGWLDKLTGQSSRLEKAFKDLDAFFEEIINDHLHPNRLQTEEQEQDIIDVLLHLKKEGTFAFDLSLDNIKAVLMVIFLG</sequence>
<keyword evidence="6" id="KW-0479">Metal-binding</keyword>
<dbReference type="GeneID" id="110791649"/>
<protein>
    <submittedName>
        <fullName evidence="13">6,7,8-trihydroxycoumarin synthase-like</fullName>
    </submittedName>
</protein>
<evidence type="ECO:0000256" key="11">
    <source>
        <dbReference type="ARBA" id="ARBA00023136"/>
    </source>
</evidence>
<comment type="subcellular location">
    <subcellularLocation>
        <location evidence="2">Membrane</location>
        <topology evidence="2">Single-pass membrane protein</topology>
    </subcellularLocation>
</comment>
<reference evidence="12" key="1">
    <citation type="journal article" date="2021" name="Nat. Commun.">
        <title>Genomic analyses provide insights into spinach domestication and the genetic basis of agronomic traits.</title>
        <authorList>
            <person name="Cai X."/>
            <person name="Sun X."/>
            <person name="Xu C."/>
            <person name="Sun H."/>
            <person name="Wang X."/>
            <person name="Ge C."/>
            <person name="Zhang Z."/>
            <person name="Wang Q."/>
            <person name="Fei Z."/>
            <person name="Jiao C."/>
            <person name="Wang Q."/>
        </authorList>
    </citation>
    <scope>NUCLEOTIDE SEQUENCE [LARGE SCALE GENOMIC DNA]</scope>
    <source>
        <strain evidence="12">cv. Varoflay</strain>
    </source>
</reference>
<evidence type="ECO:0000256" key="10">
    <source>
        <dbReference type="ARBA" id="ARBA00023033"/>
    </source>
</evidence>
<evidence type="ECO:0000313" key="12">
    <source>
        <dbReference type="Proteomes" id="UP000813463"/>
    </source>
</evidence>
<keyword evidence="4" id="KW-0349">Heme</keyword>
<evidence type="ECO:0000313" key="13">
    <source>
        <dbReference type="RefSeq" id="XP_056688814.1"/>
    </source>
</evidence>
<accession>A0ABM3QZL3</accession>
<dbReference type="SUPFAM" id="SSF48264">
    <property type="entry name" value="Cytochrome P450"/>
    <property type="match status" value="1"/>
</dbReference>
<comment type="cofactor">
    <cofactor evidence="1">
        <name>heme</name>
        <dbReference type="ChEBI" id="CHEBI:30413"/>
    </cofactor>
</comment>
<keyword evidence="5" id="KW-0812">Transmembrane</keyword>
<dbReference type="PANTHER" id="PTHR47955">
    <property type="entry name" value="CYTOCHROME P450 FAMILY 71 PROTEIN"/>
    <property type="match status" value="1"/>
</dbReference>
<dbReference type="Proteomes" id="UP000813463">
    <property type="component" value="Chromosome 6"/>
</dbReference>
<evidence type="ECO:0000256" key="4">
    <source>
        <dbReference type="ARBA" id="ARBA00022617"/>
    </source>
</evidence>
<evidence type="ECO:0000256" key="1">
    <source>
        <dbReference type="ARBA" id="ARBA00001971"/>
    </source>
</evidence>